<dbReference type="PANTHER" id="PTHR12872">
    <property type="entry name" value="ALPHA-N-ACETYLGLUCOSAMINIDASE"/>
    <property type="match status" value="1"/>
</dbReference>
<gene>
    <name evidence="2" type="ORF">AZE42_12988</name>
</gene>
<dbReference type="Gene3D" id="1.20.120.670">
    <property type="entry name" value="N-acetyl-b-d-glucoasminidase"/>
    <property type="match status" value="1"/>
</dbReference>
<dbReference type="Gene3D" id="3.40.20.10">
    <property type="entry name" value="Severin"/>
    <property type="match status" value="1"/>
</dbReference>
<dbReference type="Proteomes" id="UP000183567">
    <property type="component" value="Unassembled WGS sequence"/>
</dbReference>
<proteinExistence type="predicted"/>
<accession>A0A1J8QLS5</accession>
<dbReference type="InterPro" id="IPR036180">
    <property type="entry name" value="Gelsolin-like_dom_sf"/>
</dbReference>
<evidence type="ECO:0000313" key="2">
    <source>
        <dbReference type="EMBL" id="OJA21639.1"/>
    </source>
</evidence>
<keyword evidence="3" id="KW-1185">Reference proteome</keyword>
<dbReference type="PANTHER" id="PTHR12872:SF1">
    <property type="entry name" value="ALPHA-N-ACETYLGLUCOSAMINIDASE"/>
    <property type="match status" value="1"/>
</dbReference>
<dbReference type="STRING" id="180088.A0A1J8QLS5"/>
<organism evidence="2 3">
    <name type="scientific">Rhizopogon vesiculosus</name>
    <dbReference type="NCBI Taxonomy" id="180088"/>
    <lineage>
        <taxon>Eukaryota</taxon>
        <taxon>Fungi</taxon>
        <taxon>Dikarya</taxon>
        <taxon>Basidiomycota</taxon>
        <taxon>Agaricomycotina</taxon>
        <taxon>Agaricomycetes</taxon>
        <taxon>Agaricomycetidae</taxon>
        <taxon>Boletales</taxon>
        <taxon>Suillineae</taxon>
        <taxon>Rhizopogonaceae</taxon>
        <taxon>Rhizopogon</taxon>
    </lineage>
</organism>
<dbReference type="Pfam" id="PF12972">
    <property type="entry name" value="NAGLU_C"/>
    <property type="match status" value="1"/>
</dbReference>
<dbReference type="InterPro" id="IPR007781">
    <property type="entry name" value="NAGLU"/>
</dbReference>
<evidence type="ECO:0000313" key="3">
    <source>
        <dbReference type="Proteomes" id="UP000183567"/>
    </source>
</evidence>
<name>A0A1J8QLS5_9AGAM</name>
<protein>
    <recommendedName>
        <fullName evidence="1">Alpha-N-acetylglucosaminidase C-terminal domain-containing protein</fullName>
    </recommendedName>
</protein>
<feature type="domain" description="Alpha-N-acetylglucosaminidase C-terminal" evidence="1">
    <location>
        <begin position="5"/>
        <end position="279"/>
    </location>
</feature>
<dbReference type="SUPFAM" id="SSF82754">
    <property type="entry name" value="C-terminal, gelsolin-like domain of Sec23/24"/>
    <property type="match status" value="1"/>
</dbReference>
<dbReference type="EMBL" id="LVVM01000068">
    <property type="protein sequence ID" value="OJA21639.1"/>
    <property type="molecule type" value="Genomic_DNA"/>
</dbReference>
<dbReference type="InterPro" id="IPR029006">
    <property type="entry name" value="ADF-H/Gelsolin-like_dom_sf"/>
</dbReference>
<sequence length="414" mass="45868">MMTSYVKSWVSRRYYVYDLPSSAINAWDVLGATVYNNQDPSSQATVKSILELAPALSGLVNRPGPPQPTIVFYDTDTTIVPALQMLIQAGHESETLLDIPEFKYDLVDVTRQLLANRFIALYETLVAIFTSNSSSSAAIIAAGQPLLQLLRDLDELLLTDDYFLLANWISAARSWSNGNASYAAFLENNARNQITLWGPTGEINDYASKQWGGLIGGYYVPRWEAFIDYLVEMKGNDTAYNATAVANTMVAIGEQWDAQTWGRAGSLGTVGDTWSIVQILAMNPDEIAFCRHTPNEELVDHDTTHSHVLSCFTRSILSPRLSCLTVSLSNPSFLDTFSISSFHGETVAKWRKAGYQEQEGYENFKEVLENPVTDAQDLPVDCFPIHRLRSGRQSSTIPAIEAQSVDDAHVDVDV</sequence>
<evidence type="ECO:0000259" key="1">
    <source>
        <dbReference type="Pfam" id="PF12972"/>
    </source>
</evidence>
<dbReference type="InterPro" id="IPR024732">
    <property type="entry name" value="NAGLU_C"/>
</dbReference>
<comment type="caution">
    <text evidence="2">The sequence shown here is derived from an EMBL/GenBank/DDBJ whole genome shotgun (WGS) entry which is preliminary data.</text>
</comment>
<dbReference type="AlphaFoldDB" id="A0A1J8QLS5"/>
<reference evidence="2 3" key="1">
    <citation type="submission" date="2016-03" db="EMBL/GenBank/DDBJ databases">
        <title>Comparative genomics of the ectomycorrhizal sister species Rhizopogon vinicolor and Rhizopogon vesiculosus (Basidiomycota: Boletales) reveals a divergence of the mating type B locus.</title>
        <authorList>
            <person name="Mujic A.B."/>
            <person name="Kuo A."/>
            <person name="Tritt A."/>
            <person name="Lipzen A."/>
            <person name="Chen C."/>
            <person name="Johnson J."/>
            <person name="Sharma A."/>
            <person name="Barry K."/>
            <person name="Grigoriev I.V."/>
            <person name="Spatafora J.W."/>
        </authorList>
    </citation>
    <scope>NUCLEOTIDE SEQUENCE [LARGE SCALE GENOMIC DNA]</scope>
    <source>
        <strain evidence="2 3">AM-OR11-056</strain>
    </source>
</reference>
<dbReference type="OrthoDB" id="64736at2759"/>